<name>A0A2P2PQP7_RHIMU</name>
<proteinExistence type="predicted"/>
<evidence type="ECO:0000313" key="1">
    <source>
        <dbReference type="EMBL" id="MBX57054.1"/>
    </source>
</evidence>
<organism evidence="1">
    <name type="scientific">Rhizophora mucronata</name>
    <name type="common">Asiatic mangrove</name>
    <dbReference type="NCBI Taxonomy" id="61149"/>
    <lineage>
        <taxon>Eukaryota</taxon>
        <taxon>Viridiplantae</taxon>
        <taxon>Streptophyta</taxon>
        <taxon>Embryophyta</taxon>
        <taxon>Tracheophyta</taxon>
        <taxon>Spermatophyta</taxon>
        <taxon>Magnoliopsida</taxon>
        <taxon>eudicotyledons</taxon>
        <taxon>Gunneridae</taxon>
        <taxon>Pentapetalae</taxon>
        <taxon>rosids</taxon>
        <taxon>fabids</taxon>
        <taxon>Malpighiales</taxon>
        <taxon>Rhizophoraceae</taxon>
        <taxon>Rhizophora</taxon>
    </lineage>
</organism>
<dbReference type="AlphaFoldDB" id="A0A2P2PQP7"/>
<reference evidence="1" key="1">
    <citation type="submission" date="2018-02" db="EMBL/GenBank/DDBJ databases">
        <title>Rhizophora mucronata_Transcriptome.</title>
        <authorList>
            <person name="Meera S.P."/>
            <person name="Sreeshan A."/>
            <person name="Augustine A."/>
        </authorList>
    </citation>
    <scope>NUCLEOTIDE SEQUENCE</scope>
    <source>
        <tissue evidence="1">Leaf</tissue>
    </source>
</reference>
<sequence>MLSMHYCMINKYNKSACSRR</sequence>
<dbReference type="EMBL" id="GGEC01076570">
    <property type="protein sequence ID" value="MBX57054.1"/>
    <property type="molecule type" value="Transcribed_RNA"/>
</dbReference>
<protein>
    <submittedName>
        <fullName evidence="1">Uncharacterized protein</fullName>
    </submittedName>
</protein>
<accession>A0A2P2PQP7</accession>